<gene>
    <name evidence="1" type="ORF">TNIN_308981</name>
</gene>
<dbReference type="EMBL" id="BMAV01005167">
    <property type="protein sequence ID" value="GFY45981.1"/>
    <property type="molecule type" value="Genomic_DNA"/>
</dbReference>
<proteinExistence type="predicted"/>
<accession>A0A8X6X4K0</accession>
<comment type="caution">
    <text evidence="1">The sequence shown here is derived from an EMBL/GenBank/DDBJ whole genome shotgun (WGS) entry which is preliminary data.</text>
</comment>
<organism evidence="1 2">
    <name type="scientific">Trichonephila inaurata madagascariensis</name>
    <dbReference type="NCBI Taxonomy" id="2747483"/>
    <lineage>
        <taxon>Eukaryota</taxon>
        <taxon>Metazoa</taxon>
        <taxon>Ecdysozoa</taxon>
        <taxon>Arthropoda</taxon>
        <taxon>Chelicerata</taxon>
        <taxon>Arachnida</taxon>
        <taxon>Araneae</taxon>
        <taxon>Araneomorphae</taxon>
        <taxon>Entelegynae</taxon>
        <taxon>Araneoidea</taxon>
        <taxon>Nephilidae</taxon>
        <taxon>Trichonephila</taxon>
        <taxon>Trichonephila inaurata</taxon>
    </lineage>
</organism>
<evidence type="ECO:0000313" key="2">
    <source>
        <dbReference type="Proteomes" id="UP000886998"/>
    </source>
</evidence>
<protein>
    <submittedName>
        <fullName evidence="1">Uncharacterized protein</fullName>
    </submittedName>
</protein>
<name>A0A8X6X4K0_9ARAC</name>
<keyword evidence="2" id="KW-1185">Reference proteome</keyword>
<dbReference type="AlphaFoldDB" id="A0A8X6X4K0"/>
<sequence length="80" mass="9507">MWKFLSRPLSRGRWRRSHQRINERRGLISERELDALVGDIPLLKQTEQPETGRVGTSCPLFEREERVGHSHQLNSVWEEQ</sequence>
<evidence type="ECO:0000313" key="1">
    <source>
        <dbReference type="EMBL" id="GFY45981.1"/>
    </source>
</evidence>
<dbReference type="Proteomes" id="UP000886998">
    <property type="component" value="Unassembled WGS sequence"/>
</dbReference>
<reference evidence="1" key="1">
    <citation type="submission" date="2020-08" db="EMBL/GenBank/DDBJ databases">
        <title>Multicomponent nature underlies the extraordinary mechanical properties of spider dragline silk.</title>
        <authorList>
            <person name="Kono N."/>
            <person name="Nakamura H."/>
            <person name="Mori M."/>
            <person name="Yoshida Y."/>
            <person name="Ohtoshi R."/>
            <person name="Malay A.D."/>
            <person name="Moran D.A.P."/>
            <person name="Tomita M."/>
            <person name="Numata K."/>
            <person name="Arakawa K."/>
        </authorList>
    </citation>
    <scope>NUCLEOTIDE SEQUENCE</scope>
</reference>